<accession>A0ABS1Z982</accession>
<feature type="transmembrane region" description="Helical" evidence="1">
    <location>
        <begin position="77"/>
        <end position="98"/>
    </location>
</feature>
<keyword evidence="1" id="KW-1133">Transmembrane helix</keyword>
<keyword evidence="1" id="KW-0472">Membrane</keyword>
<dbReference type="EMBL" id="JAFCXS010000015">
    <property type="protein sequence ID" value="MBM0748942.1"/>
    <property type="molecule type" value="Genomic_DNA"/>
</dbReference>
<comment type="caution">
    <text evidence="2">The sequence shown here is derived from an EMBL/GenBank/DDBJ whole genome shotgun (WGS) entry which is preliminary data.</text>
</comment>
<proteinExistence type="predicted"/>
<keyword evidence="1" id="KW-0812">Transmembrane</keyword>
<dbReference type="RefSeq" id="WP_144380335.1">
    <property type="nucleotide sequence ID" value="NZ_JAFCXS010000015.1"/>
</dbReference>
<name>A0ABS1Z982_9GAMM</name>
<evidence type="ECO:0000313" key="2">
    <source>
        <dbReference type="EMBL" id="MBM0748942.1"/>
    </source>
</evidence>
<sequence>MRRMSRFHYHSVCFAGESGRMRSGVVTLNTRQVTRPALEHLRATLDFDENAVLVAMSYLGHMTQEEYETGRVRPPSVLLQAFWLTVAATALYCGFLLAG</sequence>
<evidence type="ECO:0000313" key="3">
    <source>
        <dbReference type="Proteomes" id="UP000809137"/>
    </source>
</evidence>
<organism evidence="2 3">
    <name type="scientific">Pantoea eucrina</name>
    <dbReference type="NCBI Taxonomy" id="472693"/>
    <lineage>
        <taxon>Bacteria</taxon>
        <taxon>Pseudomonadati</taxon>
        <taxon>Pseudomonadota</taxon>
        <taxon>Gammaproteobacteria</taxon>
        <taxon>Enterobacterales</taxon>
        <taxon>Erwiniaceae</taxon>
        <taxon>Pantoea</taxon>
    </lineage>
</organism>
<dbReference type="Proteomes" id="UP000809137">
    <property type="component" value="Unassembled WGS sequence"/>
</dbReference>
<reference evidence="2 3" key="1">
    <citation type="submission" date="2021-01" db="EMBL/GenBank/DDBJ databases">
        <title>Complete genome sequence of Pantoea eucrina OB49, a heavy metal tolerant bacterium with PGPR potential isolated from wheat in Algeria.</title>
        <authorList>
            <person name="Lekired A."/>
            <person name="Ouzari I.H."/>
        </authorList>
    </citation>
    <scope>NUCLEOTIDE SEQUENCE [LARGE SCALE GENOMIC DNA]</scope>
    <source>
        <strain evidence="2 3">OB49</strain>
    </source>
</reference>
<keyword evidence="3" id="KW-1185">Reference proteome</keyword>
<evidence type="ECO:0000256" key="1">
    <source>
        <dbReference type="SAM" id="Phobius"/>
    </source>
</evidence>
<gene>
    <name evidence="2" type="ORF">JJB79_16235</name>
</gene>
<protein>
    <submittedName>
        <fullName evidence="2">Uncharacterized protein</fullName>
    </submittedName>
</protein>